<evidence type="ECO:0000256" key="5">
    <source>
        <dbReference type="ARBA" id="ARBA00023157"/>
    </source>
</evidence>
<dbReference type="GeneTree" id="ENSGT01110000267173"/>
<proteinExistence type="predicted"/>
<evidence type="ECO:0000256" key="7">
    <source>
        <dbReference type="SAM" id="MobiDB-lite"/>
    </source>
</evidence>
<dbReference type="InterPro" id="IPR007110">
    <property type="entry name" value="Ig-like_dom"/>
</dbReference>
<evidence type="ECO:0000256" key="2">
    <source>
        <dbReference type="ARBA" id="ARBA00022490"/>
    </source>
</evidence>
<dbReference type="Ensembl" id="ENSSPAT00000017213.1">
    <property type="protein sequence ID" value="ENSSPAP00000016949.1"/>
    <property type="gene ID" value="ENSSPAG00000012786.1"/>
</dbReference>
<evidence type="ECO:0000313" key="9">
    <source>
        <dbReference type="Ensembl" id="ENSSPAP00000016949.1"/>
    </source>
</evidence>
<feature type="region of interest" description="Disordered" evidence="7">
    <location>
        <begin position="31"/>
        <end position="52"/>
    </location>
</feature>
<keyword evidence="2" id="KW-0963">Cytoplasm</keyword>
<dbReference type="Pfam" id="PF07679">
    <property type="entry name" value="I-set"/>
    <property type="match status" value="3"/>
</dbReference>
<dbReference type="SMART" id="SM00409">
    <property type="entry name" value="IG"/>
    <property type="match status" value="3"/>
</dbReference>
<keyword evidence="6" id="KW-0393">Immunoglobulin domain</keyword>
<accession>A0A3B5AGE1</accession>
<feature type="domain" description="Ig-like" evidence="8">
    <location>
        <begin position="170"/>
        <end position="258"/>
    </location>
</feature>
<dbReference type="CDD" id="cd00096">
    <property type="entry name" value="Ig"/>
    <property type="match status" value="1"/>
</dbReference>
<organism evidence="9">
    <name type="scientific">Stegastes partitus</name>
    <name type="common">bicolor damselfish</name>
    <dbReference type="NCBI Taxonomy" id="144197"/>
    <lineage>
        <taxon>Eukaryota</taxon>
        <taxon>Metazoa</taxon>
        <taxon>Chordata</taxon>
        <taxon>Craniata</taxon>
        <taxon>Vertebrata</taxon>
        <taxon>Euteleostomi</taxon>
        <taxon>Actinopterygii</taxon>
        <taxon>Neopterygii</taxon>
        <taxon>Teleostei</taxon>
        <taxon>Neoteleostei</taxon>
        <taxon>Acanthomorphata</taxon>
        <taxon>Ovalentaria</taxon>
        <taxon>Pomacentridae</taxon>
        <taxon>Stegastes</taxon>
    </lineage>
</organism>
<reference evidence="9" key="1">
    <citation type="submission" date="2023-09" db="UniProtKB">
        <authorList>
            <consortium name="Ensembl"/>
        </authorList>
    </citation>
    <scope>IDENTIFICATION</scope>
</reference>
<dbReference type="PANTHER" id="PTHR35971">
    <property type="entry name" value="SI:DKEY-31G6.6"/>
    <property type="match status" value="1"/>
</dbReference>
<dbReference type="SMART" id="SM00408">
    <property type="entry name" value="IGc2"/>
    <property type="match status" value="3"/>
</dbReference>
<feature type="domain" description="Ig-like" evidence="8">
    <location>
        <begin position="75"/>
        <end position="163"/>
    </location>
</feature>
<dbReference type="InterPro" id="IPR003598">
    <property type="entry name" value="Ig_sub2"/>
</dbReference>
<evidence type="ECO:0000259" key="8">
    <source>
        <dbReference type="PROSITE" id="PS50835"/>
    </source>
</evidence>
<dbReference type="FunFam" id="2.60.40.10:FF:000031">
    <property type="entry name" value="Myosin-binding protein C, slow type"/>
    <property type="match status" value="1"/>
</dbReference>
<dbReference type="FunFam" id="2.60.40.10:FF:000425">
    <property type="entry name" value="Myosin light chain kinase"/>
    <property type="match status" value="1"/>
</dbReference>
<evidence type="ECO:0000256" key="1">
    <source>
        <dbReference type="ARBA" id="ARBA00004496"/>
    </source>
</evidence>
<comment type="subcellular location">
    <subcellularLocation>
        <location evidence="1">Cytoplasm</location>
    </subcellularLocation>
</comment>
<dbReference type="PANTHER" id="PTHR35971:SF5">
    <property type="entry name" value="OBSCURIN LIKE CYTOSKELETAL ADAPTOR 1"/>
    <property type="match status" value="1"/>
</dbReference>
<name>A0A3B5AGE1_9TELE</name>
<keyword evidence="4" id="KW-0677">Repeat</keyword>
<keyword evidence="3" id="KW-0597">Phosphoprotein</keyword>
<evidence type="ECO:0000256" key="6">
    <source>
        <dbReference type="ARBA" id="ARBA00023319"/>
    </source>
</evidence>
<evidence type="ECO:0000256" key="3">
    <source>
        <dbReference type="ARBA" id="ARBA00022553"/>
    </source>
</evidence>
<evidence type="ECO:0000256" key="4">
    <source>
        <dbReference type="ARBA" id="ARBA00022737"/>
    </source>
</evidence>
<dbReference type="InterPro" id="IPR052385">
    <property type="entry name" value="Obscurin/Obscurin-like_Reg"/>
</dbReference>
<dbReference type="Gene3D" id="2.60.40.10">
    <property type="entry name" value="Immunoglobulins"/>
    <property type="match status" value="3"/>
</dbReference>
<protein>
    <recommendedName>
        <fullName evidence="8">Ig-like domain-containing protein</fullName>
    </recommendedName>
</protein>
<dbReference type="InterPro" id="IPR036179">
    <property type="entry name" value="Ig-like_dom_sf"/>
</dbReference>
<dbReference type="PROSITE" id="PS50835">
    <property type="entry name" value="IG_LIKE"/>
    <property type="match status" value="3"/>
</dbReference>
<feature type="domain" description="Ig-like" evidence="8">
    <location>
        <begin position="364"/>
        <end position="451"/>
    </location>
</feature>
<dbReference type="InterPro" id="IPR003599">
    <property type="entry name" value="Ig_sub"/>
</dbReference>
<keyword evidence="5" id="KW-1015">Disulfide bond</keyword>
<dbReference type="AlphaFoldDB" id="A0A3B5AGE1"/>
<dbReference type="InterPro" id="IPR013783">
    <property type="entry name" value="Ig-like_fold"/>
</dbReference>
<dbReference type="SUPFAM" id="SSF48726">
    <property type="entry name" value="Immunoglobulin"/>
    <property type="match status" value="3"/>
</dbReference>
<dbReference type="InterPro" id="IPR013098">
    <property type="entry name" value="Ig_I-set"/>
</dbReference>
<dbReference type="STRING" id="144197.ENSSPAP00000016949"/>
<dbReference type="GO" id="GO:0005737">
    <property type="term" value="C:cytoplasm"/>
    <property type="evidence" value="ECO:0007669"/>
    <property type="project" value="UniProtKB-SubCell"/>
</dbReference>
<sequence>MSDEGSYTLLVENAGGKQEAHFTLKIRKSESKDKVVASTRVTSPEAKSPLSSKIKVREDVVKKETVLEEVSSSLKEVSSSHSQMSVTEGQSLTLRANIPKASNIRWILNGVEVANSEQYKYGVSGNDQTLTIRSVSQHEQGIITCRAETPRGLVRCQFDTTVTAKRSDAPHFVVQPRSQNVDEGQNVKFTCEVAGEPSPEVEWLKDNMMICVTSNIRLSCSKNVYTLEICEATVADSGKYTIKAKNKFGQCSATSSLNVLTLIEEPTKMTIVEQRASTDSASMHGGFMASSVRMEAASMQASSYSSSSRSAAADCSFESMSATSMSAMMAKSVVSMSSSSHTMEMSALSSSLTPLLSWLTGLPPKIEALPQNVSAEPGKSLTVAGVFSGDPAPSVQWLRSGRTLPNGDERYHVENSADLSTLLICAVKEADAGAYTLRLSNEFGSDSAIVNVHIRSM</sequence>